<keyword evidence="2" id="KW-1185">Reference proteome</keyword>
<evidence type="ECO:0000313" key="2">
    <source>
        <dbReference type="Proteomes" id="UP000004465"/>
    </source>
</evidence>
<dbReference type="EMBL" id="AGZD01000011">
    <property type="protein sequence ID" value="EKB53912.1"/>
    <property type="molecule type" value="Genomic_DNA"/>
</dbReference>
<dbReference type="RefSeq" id="WP_006908844.1">
    <property type="nucleotide sequence ID" value="NZ_JH932292.1"/>
</dbReference>
<reference evidence="1 2" key="1">
    <citation type="submission" date="2012-07" db="EMBL/GenBank/DDBJ databases">
        <title>The Genome Sequence of Facklamia hominis CCUG 36813.</title>
        <authorList>
            <consortium name="The Broad Institute Genome Sequencing Platform"/>
            <person name="Earl A."/>
            <person name="Ward D."/>
            <person name="Feldgarden M."/>
            <person name="Gevers D."/>
            <person name="Huys G."/>
            <person name="Walker B."/>
            <person name="Young S.K."/>
            <person name="Zeng Q."/>
            <person name="Gargeya S."/>
            <person name="Fitzgerald M."/>
            <person name="Haas B."/>
            <person name="Abouelleil A."/>
            <person name="Alvarado L."/>
            <person name="Arachchi H.M."/>
            <person name="Berlin A.M."/>
            <person name="Chapman S.B."/>
            <person name="Goldberg J."/>
            <person name="Griggs A."/>
            <person name="Gujja S."/>
            <person name="Hansen M."/>
            <person name="Howarth C."/>
            <person name="Imamovic A."/>
            <person name="Larimer J."/>
            <person name="McCowen C."/>
            <person name="Montmayeur A."/>
            <person name="Murphy C."/>
            <person name="Neiman D."/>
            <person name="Pearson M."/>
            <person name="Priest M."/>
            <person name="Roberts A."/>
            <person name="Saif S."/>
            <person name="Shea T."/>
            <person name="Sisk P."/>
            <person name="Sykes S."/>
            <person name="Wortman J."/>
            <person name="Nusbaum C."/>
            <person name="Birren B."/>
        </authorList>
    </citation>
    <scope>NUCLEOTIDE SEQUENCE [LARGE SCALE GENOMIC DNA]</scope>
    <source>
        <strain evidence="1 2">CCUG 36813</strain>
    </source>
</reference>
<gene>
    <name evidence="1" type="ORF">HMPREF9706_01536</name>
</gene>
<dbReference type="Proteomes" id="UP000004465">
    <property type="component" value="Unassembled WGS sequence"/>
</dbReference>
<evidence type="ECO:0000313" key="1">
    <source>
        <dbReference type="EMBL" id="EKB53912.1"/>
    </source>
</evidence>
<comment type="caution">
    <text evidence="1">The sequence shown here is derived from an EMBL/GenBank/DDBJ whole genome shotgun (WGS) entry which is preliminary data.</text>
</comment>
<dbReference type="PATRIC" id="fig|883111.3.peg.1557"/>
<sequence>MKIKKLLRNDYQKMKKIKKLSTPLGDIDIKIDGQSVPYDYKEMGPIGGRHFPLLGRCHIRIKYIPDGKEHQISCTINDERLGRGYHESGERLACISFYGDNRIKLSIGLEGETDYSNGKRYSAYDYDDVYMDNGLAFGIFPDTKTSEYLFAVAWIDDVGAHDPIIDGEDRDVETWFGADPLYD</sequence>
<protein>
    <submittedName>
        <fullName evidence="1">Uncharacterized protein</fullName>
    </submittedName>
</protein>
<accession>K1LP56</accession>
<proteinExistence type="predicted"/>
<dbReference type="AlphaFoldDB" id="K1LP56"/>
<name>K1LP56_9LACT</name>
<dbReference type="HOGENOM" id="CLU_130272_0_0_9"/>
<organism evidence="1 2">
    <name type="scientific">Facklamia hominis CCUG 36813</name>
    <dbReference type="NCBI Taxonomy" id="883111"/>
    <lineage>
        <taxon>Bacteria</taxon>
        <taxon>Bacillati</taxon>
        <taxon>Bacillota</taxon>
        <taxon>Bacilli</taxon>
        <taxon>Lactobacillales</taxon>
        <taxon>Aerococcaceae</taxon>
        <taxon>Facklamia</taxon>
    </lineage>
</organism>